<dbReference type="InterPro" id="IPR039361">
    <property type="entry name" value="Cyclin"/>
</dbReference>
<dbReference type="CDD" id="cd20543">
    <property type="entry name" value="CYCLIN_AtCycD-like_rpt1"/>
    <property type="match status" value="1"/>
</dbReference>
<dbReference type="InterPro" id="IPR013763">
    <property type="entry name" value="Cyclin-like_dom"/>
</dbReference>
<dbReference type="FunFam" id="1.10.472.10:FF:000060">
    <property type="entry name" value="D6-type cyclin"/>
    <property type="match status" value="1"/>
</dbReference>
<dbReference type="EMBL" id="JBEAFC010000012">
    <property type="protein sequence ID" value="KAL1534579.1"/>
    <property type="molecule type" value="Genomic_DNA"/>
</dbReference>
<keyword evidence="3 5" id="KW-0195">Cyclin</keyword>
<dbReference type="GO" id="GO:0051301">
    <property type="term" value="P:cell division"/>
    <property type="evidence" value="ECO:0007669"/>
    <property type="project" value="UniProtKB-KW"/>
</dbReference>
<name>A0ABD1FUE9_SALDI</name>
<evidence type="ECO:0000256" key="5">
    <source>
        <dbReference type="RuleBase" id="RU000383"/>
    </source>
</evidence>
<keyword evidence="4" id="KW-0131">Cell cycle</keyword>
<evidence type="ECO:0000313" key="9">
    <source>
        <dbReference type="Proteomes" id="UP001567538"/>
    </source>
</evidence>
<evidence type="ECO:0000256" key="2">
    <source>
        <dbReference type="ARBA" id="ARBA00022618"/>
    </source>
</evidence>
<dbReference type="CDD" id="cd20544">
    <property type="entry name" value="CYCLIN_AtCycD-like_rpt2"/>
    <property type="match status" value="1"/>
</dbReference>
<evidence type="ECO:0000256" key="4">
    <source>
        <dbReference type="ARBA" id="ARBA00023306"/>
    </source>
</evidence>
<evidence type="ECO:0000256" key="3">
    <source>
        <dbReference type="ARBA" id="ARBA00023127"/>
    </source>
</evidence>
<gene>
    <name evidence="8" type="primary">CYCD3</name>
    <name evidence="8" type="ORF">AAHA92_30745</name>
</gene>
<organism evidence="8 9">
    <name type="scientific">Salvia divinorum</name>
    <name type="common">Maria pastora</name>
    <name type="synonym">Diviner's sage</name>
    <dbReference type="NCBI Taxonomy" id="28513"/>
    <lineage>
        <taxon>Eukaryota</taxon>
        <taxon>Viridiplantae</taxon>
        <taxon>Streptophyta</taxon>
        <taxon>Embryophyta</taxon>
        <taxon>Tracheophyta</taxon>
        <taxon>Spermatophyta</taxon>
        <taxon>Magnoliopsida</taxon>
        <taxon>eudicotyledons</taxon>
        <taxon>Gunneridae</taxon>
        <taxon>Pentapetalae</taxon>
        <taxon>asterids</taxon>
        <taxon>lamiids</taxon>
        <taxon>Lamiales</taxon>
        <taxon>Lamiaceae</taxon>
        <taxon>Nepetoideae</taxon>
        <taxon>Mentheae</taxon>
        <taxon>Salviinae</taxon>
        <taxon>Salvia</taxon>
        <taxon>Salvia subgen. Calosphace</taxon>
    </lineage>
</organism>
<dbReference type="SMART" id="SM01332">
    <property type="entry name" value="Cyclin_C"/>
    <property type="match status" value="1"/>
</dbReference>
<dbReference type="SUPFAM" id="SSF47954">
    <property type="entry name" value="Cyclin-like"/>
    <property type="match status" value="2"/>
</dbReference>
<accession>A0ABD1FUE9</accession>
<feature type="domain" description="Cyclin C-terminal" evidence="7">
    <location>
        <begin position="178"/>
        <end position="310"/>
    </location>
</feature>
<evidence type="ECO:0000259" key="7">
    <source>
        <dbReference type="SMART" id="SM01332"/>
    </source>
</evidence>
<dbReference type="GO" id="GO:0010444">
    <property type="term" value="P:guard mother cell differentiation"/>
    <property type="evidence" value="ECO:0007669"/>
    <property type="project" value="UniProtKB-ARBA"/>
</dbReference>
<reference evidence="8 9" key="1">
    <citation type="submission" date="2024-06" db="EMBL/GenBank/DDBJ databases">
        <title>A chromosome level genome sequence of Diviner's sage (Salvia divinorum).</title>
        <authorList>
            <person name="Ford S.A."/>
            <person name="Ro D.-K."/>
            <person name="Ness R.W."/>
            <person name="Phillips M.A."/>
        </authorList>
    </citation>
    <scope>NUCLEOTIDE SEQUENCE [LARGE SCALE GENOMIC DNA]</scope>
    <source>
        <strain evidence="8">SAF-2024a</strain>
        <tissue evidence="8">Leaf</tissue>
    </source>
</reference>
<dbReference type="SMART" id="SM00385">
    <property type="entry name" value="CYCLIN"/>
    <property type="match status" value="1"/>
</dbReference>
<dbReference type="AlphaFoldDB" id="A0ABD1FUE9"/>
<proteinExistence type="inferred from homology"/>
<dbReference type="PROSITE" id="PS00292">
    <property type="entry name" value="CYCLINS"/>
    <property type="match status" value="1"/>
</dbReference>
<keyword evidence="2" id="KW-0132">Cell division</keyword>
<dbReference type="InterPro" id="IPR006671">
    <property type="entry name" value="Cyclin_N"/>
</dbReference>
<dbReference type="Gene3D" id="1.10.472.10">
    <property type="entry name" value="Cyclin-like"/>
    <property type="match status" value="2"/>
</dbReference>
<sequence length="325" mass="37008">MAIEQTAQISLLDALYCEEEKWNDVVEDTNDDETHLTLPPSLLEQDLFWDDHELHSLFSKEAQAHPNPTLSLPRKESVDWILKTNSHYAFSPLTAILAVNFLDRFLCTLTANDNDSQPWMMQLAAVTCLSLAAKVEETHVPLLLDLQVEDTKYVFESKTIQRMELLVLSSLQWRMNPVTPVSFLDHIIRRLGLKSYIHWEFLTTCETLLLSVASDPRYTLYLPSVLATAAMLHVIHRLEPRRAAEYESQLLGVLKNNKEEVNECYEVIREVHSISNTGLSFHGCNNGLKRKIFQVQDGEILSDSSSICKKARAEQQQSLSPLSAN</sequence>
<feature type="domain" description="Cyclin-like" evidence="6">
    <location>
        <begin position="79"/>
        <end position="169"/>
    </location>
</feature>
<dbReference type="InterPro" id="IPR048258">
    <property type="entry name" value="Cyclins_cyclin-box"/>
</dbReference>
<evidence type="ECO:0000259" key="6">
    <source>
        <dbReference type="SMART" id="SM00385"/>
    </source>
</evidence>
<dbReference type="Pfam" id="PF00134">
    <property type="entry name" value="Cyclin_N"/>
    <property type="match status" value="1"/>
</dbReference>
<dbReference type="PANTHER" id="PTHR10177">
    <property type="entry name" value="CYCLINS"/>
    <property type="match status" value="1"/>
</dbReference>
<comment type="caution">
    <text evidence="8">The sequence shown here is derived from an EMBL/GenBank/DDBJ whole genome shotgun (WGS) entry which is preliminary data.</text>
</comment>
<dbReference type="GO" id="GO:0048316">
    <property type="term" value="P:seed development"/>
    <property type="evidence" value="ECO:0007669"/>
    <property type="project" value="UniProtKB-ARBA"/>
</dbReference>
<evidence type="ECO:0000313" key="8">
    <source>
        <dbReference type="EMBL" id="KAL1534579.1"/>
    </source>
</evidence>
<protein>
    <submittedName>
        <fullName evidence="8">Cyclin</fullName>
    </submittedName>
</protein>
<dbReference type="FunFam" id="1.10.472.10:FF:000070">
    <property type="entry name" value="CYCLIN D32"/>
    <property type="match status" value="1"/>
</dbReference>
<evidence type="ECO:0000256" key="1">
    <source>
        <dbReference type="ARBA" id="ARBA00009065"/>
    </source>
</evidence>
<keyword evidence="9" id="KW-1185">Reference proteome</keyword>
<dbReference type="InterPro" id="IPR004367">
    <property type="entry name" value="Cyclin_C-dom"/>
</dbReference>
<dbReference type="InterPro" id="IPR036915">
    <property type="entry name" value="Cyclin-like_sf"/>
</dbReference>
<comment type="similarity">
    <text evidence="1">Belongs to the cyclin family. Cyclin D subfamily.</text>
</comment>
<dbReference type="Proteomes" id="UP001567538">
    <property type="component" value="Unassembled WGS sequence"/>
</dbReference>
<dbReference type="Pfam" id="PF02984">
    <property type="entry name" value="Cyclin_C"/>
    <property type="match status" value="1"/>
</dbReference>